<dbReference type="EMBL" id="JNSK01000117">
    <property type="protein sequence ID" value="KGA14789.1"/>
    <property type="molecule type" value="Genomic_DNA"/>
</dbReference>
<evidence type="ECO:0000256" key="4">
    <source>
        <dbReference type="ARBA" id="ARBA00022692"/>
    </source>
</evidence>
<feature type="transmembrane region" description="Helical" evidence="9">
    <location>
        <begin position="60"/>
        <end position="82"/>
    </location>
</feature>
<evidence type="ECO:0000256" key="2">
    <source>
        <dbReference type="ARBA" id="ARBA00022448"/>
    </source>
</evidence>
<reference evidence="10" key="1">
    <citation type="submission" date="2014-05" db="EMBL/GenBank/DDBJ databases">
        <title>Key roles for freshwater Actinobacteria revealed by deep metagenomic sequencing.</title>
        <authorList>
            <person name="Ghai R."/>
            <person name="Mizuno C.M."/>
            <person name="Picazo A."/>
            <person name="Camacho A."/>
            <person name="Rodriguez-Valera F."/>
        </authorList>
    </citation>
    <scope>NUCLEOTIDE SEQUENCE</scope>
</reference>
<evidence type="ECO:0000256" key="7">
    <source>
        <dbReference type="ARBA" id="ARBA00023136"/>
    </source>
</evidence>
<keyword evidence="4 9" id="KW-0812">Transmembrane</keyword>
<organism evidence="10">
    <name type="scientific">freshwater metagenome</name>
    <dbReference type="NCBI Taxonomy" id="449393"/>
    <lineage>
        <taxon>unclassified sequences</taxon>
        <taxon>metagenomes</taxon>
        <taxon>ecological metagenomes</taxon>
    </lineage>
</organism>
<proteinExistence type="inferred from homology"/>
<accession>A0A094PYF3</accession>
<comment type="subcellular location">
    <subcellularLocation>
        <location evidence="1">Cell membrane</location>
        <topology evidence="1">Multi-pass membrane protein</topology>
    </subcellularLocation>
</comment>
<evidence type="ECO:0008006" key="11">
    <source>
        <dbReference type="Google" id="ProtNLM"/>
    </source>
</evidence>
<dbReference type="PANTHER" id="PTHR11795:SF451">
    <property type="entry name" value="ABC TRANSPORTER PERMEASE PROTEIN"/>
    <property type="match status" value="1"/>
</dbReference>
<feature type="transmembrane region" description="Helical" evidence="9">
    <location>
        <begin position="94"/>
        <end position="120"/>
    </location>
</feature>
<evidence type="ECO:0000256" key="6">
    <source>
        <dbReference type="ARBA" id="ARBA00022989"/>
    </source>
</evidence>
<name>A0A094PYF3_9ZZZZ</name>
<dbReference type="AlphaFoldDB" id="A0A094PYF3"/>
<evidence type="ECO:0000256" key="1">
    <source>
        <dbReference type="ARBA" id="ARBA00004651"/>
    </source>
</evidence>
<evidence type="ECO:0000256" key="8">
    <source>
        <dbReference type="ARBA" id="ARBA00037998"/>
    </source>
</evidence>
<keyword evidence="7 9" id="KW-0472">Membrane</keyword>
<comment type="caution">
    <text evidence="10">The sequence shown here is derived from an EMBL/GenBank/DDBJ whole genome shotgun (WGS) entry which is preliminary data.</text>
</comment>
<keyword evidence="5" id="KW-0029">Amino-acid transport</keyword>
<keyword evidence="2" id="KW-0813">Transport</keyword>
<dbReference type="Pfam" id="PF02653">
    <property type="entry name" value="BPD_transp_2"/>
    <property type="match status" value="1"/>
</dbReference>
<feature type="transmembrane region" description="Helical" evidence="9">
    <location>
        <begin position="267"/>
        <end position="288"/>
    </location>
</feature>
<evidence type="ECO:0000256" key="9">
    <source>
        <dbReference type="SAM" id="Phobius"/>
    </source>
</evidence>
<evidence type="ECO:0000256" key="5">
    <source>
        <dbReference type="ARBA" id="ARBA00022970"/>
    </source>
</evidence>
<dbReference type="InterPro" id="IPR052157">
    <property type="entry name" value="BCAA_transport_permease"/>
</dbReference>
<protein>
    <recommendedName>
        <fullName evidence="11">Amino acid ABC transporter permease</fullName>
    </recommendedName>
</protein>
<feature type="transmembrane region" description="Helical" evidence="9">
    <location>
        <begin position="231"/>
        <end position="261"/>
    </location>
</feature>
<dbReference type="GO" id="GO:0006865">
    <property type="term" value="P:amino acid transport"/>
    <property type="evidence" value="ECO:0007669"/>
    <property type="project" value="UniProtKB-KW"/>
</dbReference>
<gene>
    <name evidence="10" type="ORF">GM50_18920</name>
</gene>
<dbReference type="InterPro" id="IPR001851">
    <property type="entry name" value="ABC_transp_permease"/>
</dbReference>
<evidence type="ECO:0000313" key="10">
    <source>
        <dbReference type="EMBL" id="KGA14789.1"/>
    </source>
</evidence>
<feature type="transmembrane region" description="Helical" evidence="9">
    <location>
        <begin position="6"/>
        <end position="27"/>
    </location>
</feature>
<keyword evidence="3" id="KW-1003">Cell membrane</keyword>
<keyword evidence="6 9" id="KW-1133">Transmembrane helix</keyword>
<dbReference type="PANTHER" id="PTHR11795">
    <property type="entry name" value="BRANCHED-CHAIN AMINO ACID TRANSPORT SYSTEM PERMEASE PROTEIN LIVH"/>
    <property type="match status" value="1"/>
</dbReference>
<comment type="similarity">
    <text evidence="8">Belongs to the binding-protein-dependent transport system permease family. LivHM subfamily.</text>
</comment>
<evidence type="ECO:0000256" key="3">
    <source>
        <dbReference type="ARBA" id="ARBA00022475"/>
    </source>
</evidence>
<dbReference type="CDD" id="cd06582">
    <property type="entry name" value="TM_PBP1_LivH_like"/>
    <property type="match status" value="1"/>
</dbReference>
<dbReference type="GO" id="GO:0005886">
    <property type="term" value="C:plasma membrane"/>
    <property type="evidence" value="ECO:0007669"/>
    <property type="project" value="UniProtKB-SubCell"/>
</dbReference>
<sequence>MSQFLDMFLIGISAASIYALMAISMVLVWRSTRVVNFAQAGMALLSAYLGYELVARTGNFWIALPLAMILGAAFSAFIEFFLMRTLLKHSSQGAIAAIAPIIATLGLLGVIRAVIGFIWGHGDVLLEAPLSKIGYKVGDITLFVGPMGLFVIAFVVTLLIVVTIVFQKTNIGLALRASAYAPEIAQLSGIRVSGIRTLGWAIAGASGAAAGILQTVNGTGVLTPESLEFSLLLVFGFIAAVIGGLESLPGAVLGSLILGLVLAFVQIYISGTLVFIVAFLLLLTLLIIRPQGFLGSKAGRRA</sequence>
<feature type="transmembrane region" description="Helical" evidence="9">
    <location>
        <begin position="140"/>
        <end position="166"/>
    </location>
</feature>
<dbReference type="GO" id="GO:0022857">
    <property type="term" value="F:transmembrane transporter activity"/>
    <property type="evidence" value="ECO:0007669"/>
    <property type="project" value="InterPro"/>
</dbReference>